<protein>
    <recommendedName>
        <fullName evidence="1">Hemerythrin-like domain-containing protein</fullName>
    </recommendedName>
</protein>
<sequence length="220" mass="25335">MTPKDPHEEMQYGMERIHNAIRVAYEQIIAVARERDEAELKRDLSAWLGYVGAWVELLSHHHDVEEKAIFPRLKEKGCYVESEIEQHRALHRHLDAMEAALAAWKANPATYSSARLVSLFEAADKDLFEHLDDEVNKLLDPVSLRKHLSAQDVKHINDVARKEAGSIGNPTLDLPFLAVHTPSGEHKNFLGLPLPVRYILLPVWYWQRSQIWKYAPYGLF</sequence>
<dbReference type="GeneID" id="37046203"/>
<dbReference type="RefSeq" id="XP_025374011.1">
    <property type="nucleotide sequence ID" value="XM_025524287.1"/>
</dbReference>
<dbReference type="InterPro" id="IPR012312">
    <property type="entry name" value="Hemerythrin-like"/>
</dbReference>
<evidence type="ECO:0000313" key="3">
    <source>
        <dbReference type="Proteomes" id="UP000245768"/>
    </source>
</evidence>
<dbReference type="Proteomes" id="UP000245768">
    <property type="component" value="Unassembled WGS sequence"/>
</dbReference>
<gene>
    <name evidence="2" type="ORF">FA10DRAFT_289401</name>
</gene>
<dbReference type="STRING" id="215250.A0A316YFF8"/>
<proteinExistence type="predicted"/>
<feature type="domain" description="Hemerythrin-like" evidence="1">
    <location>
        <begin position="14"/>
        <end position="139"/>
    </location>
</feature>
<keyword evidence="3" id="KW-1185">Reference proteome</keyword>
<evidence type="ECO:0000259" key="1">
    <source>
        <dbReference type="Pfam" id="PF01814"/>
    </source>
</evidence>
<reference evidence="2 3" key="1">
    <citation type="journal article" date="2018" name="Mol. Biol. Evol.">
        <title>Broad Genomic Sampling Reveals a Smut Pathogenic Ancestry of the Fungal Clade Ustilaginomycotina.</title>
        <authorList>
            <person name="Kijpornyongpan T."/>
            <person name="Mondo S.J."/>
            <person name="Barry K."/>
            <person name="Sandor L."/>
            <person name="Lee J."/>
            <person name="Lipzen A."/>
            <person name="Pangilinan J."/>
            <person name="LaButti K."/>
            <person name="Hainaut M."/>
            <person name="Henrissat B."/>
            <person name="Grigoriev I.V."/>
            <person name="Spatafora J.W."/>
            <person name="Aime M.C."/>
        </authorList>
    </citation>
    <scope>NUCLEOTIDE SEQUENCE [LARGE SCALE GENOMIC DNA]</scope>
    <source>
        <strain evidence="2 3">MCA 4198</strain>
    </source>
</reference>
<dbReference type="OrthoDB" id="58416at2759"/>
<dbReference type="InParanoid" id="A0A316YFF8"/>
<dbReference type="EMBL" id="KZ819642">
    <property type="protein sequence ID" value="PWN86813.1"/>
    <property type="molecule type" value="Genomic_DNA"/>
</dbReference>
<name>A0A316YFF8_9BASI</name>
<accession>A0A316YFF8</accession>
<dbReference type="AlphaFoldDB" id="A0A316YFF8"/>
<dbReference type="Gene3D" id="1.20.120.520">
    <property type="entry name" value="nmb1532 protein domain like"/>
    <property type="match status" value="1"/>
</dbReference>
<dbReference type="InterPro" id="IPR053206">
    <property type="entry name" value="Dimeric_xanthone_biosynth"/>
</dbReference>
<evidence type="ECO:0000313" key="2">
    <source>
        <dbReference type="EMBL" id="PWN86813.1"/>
    </source>
</evidence>
<dbReference type="Pfam" id="PF01814">
    <property type="entry name" value="Hemerythrin"/>
    <property type="match status" value="1"/>
</dbReference>
<dbReference type="PANTHER" id="PTHR38048:SF2">
    <property type="entry name" value="HEMERYTHRIN-LIKE DOMAIN-CONTAINING PROTEIN"/>
    <property type="match status" value="1"/>
</dbReference>
<dbReference type="PANTHER" id="PTHR38048">
    <property type="entry name" value="EXPRESSED PROTEIN"/>
    <property type="match status" value="1"/>
</dbReference>
<organism evidence="2 3">
    <name type="scientific">Acaromyces ingoldii</name>
    <dbReference type="NCBI Taxonomy" id="215250"/>
    <lineage>
        <taxon>Eukaryota</taxon>
        <taxon>Fungi</taxon>
        <taxon>Dikarya</taxon>
        <taxon>Basidiomycota</taxon>
        <taxon>Ustilaginomycotina</taxon>
        <taxon>Exobasidiomycetes</taxon>
        <taxon>Exobasidiales</taxon>
        <taxon>Cryptobasidiaceae</taxon>
        <taxon>Acaromyces</taxon>
    </lineage>
</organism>
<dbReference type="CDD" id="cd12108">
    <property type="entry name" value="Hr-like"/>
    <property type="match status" value="1"/>
</dbReference>